<dbReference type="AlphaFoldDB" id="A0A6N4DPM2"/>
<evidence type="ECO:0000313" key="3">
    <source>
        <dbReference type="Proteomes" id="UP000250928"/>
    </source>
</evidence>
<dbReference type="EMBL" id="PQCO01000247">
    <property type="protein sequence ID" value="PUD99781.1"/>
    <property type="molecule type" value="Genomic_DNA"/>
</dbReference>
<name>A0A6N4DPM2_9GAMM</name>
<protein>
    <submittedName>
        <fullName evidence="2">Uncharacterized protein</fullName>
    </submittedName>
</protein>
<proteinExistence type="predicted"/>
<accession>A0A6N4DPM2</accession>
<organism evidence="2 3">
    <name type="scientific">Candidatus Sedimenticola endophacoides</name>
    <dbReference type="NCBI Taxonomy" id="2548426"/>
    <lineage>
        <taxon>Bacteria</taxon>
        <taxon>Pseudomonadati</taxon>
        <taxon>Pseudomonadota</taxon>
        <taxon>Gammaproteobacteria</taxon>
        <taxon>Chromatiales</taxon>
        <taxon>Sedimenticolaceae</taxon>
        <taxon>Sedimenticola</taxon>
    </lineage>
</organism>
<comment type="caution">
    <text evidence="2">The sequence shown here is derived from an EMBL/GenBank/DDBJ whole genome shotgun (WGS) entry which is preliminary data.</text>
</comment>
<sequence length="613" mass="69191">MSSPTTPPSAEPRLPGTEPLQTLRGDDLLAPLLERLSAGPDGERLEACEAAIGYLGQRLWADGLQPQLLPAYQALHRQREALLASGGKGPRHSFIVVIPVADRPRQLHACLDSLFELCRRFGYGGHDGNHFTRVEALVADDSGEAQSIHANREICADFTRRGLRTEHFDQQRQQTELQRLSAAQRSQLARIIGEHPPDAFFHKGASIMRNITYLRLWRLCAERQRPILYFIDSDQTFRIKAQGHGANSHYALNHLHHLDRLFSRSDTLVLTGKVVGAPPVSPAVMAGNFLDDAALFLDEIAHCDPRAACTFHTDTAGADDAAYHDMADLFGFRQASAPFRYQCDLRERHDQRRCLERFAARLNSFFDGAHPTRTSYYHPDSESGDELRAQPARTVYTGNYALKPEALRFFIPFAPLGLRMAGPVLGRLIRAGIGERFASVNLPLLHQRTVEETGESEFRSGIHRRARRVDLSGEFERQFFGDVMLFAIERLTALGYPDRQPEEAQIQACLEETERELRGRYRDKQGQIAARLQRLRTRLQDTGAWWNGEAEPTGTRRAFQRFLDNIDHNFGPIAAGYRLIGDPDHRGRRLAQIRHAITGYPGDCATWELQLQQ</sequence>
<reference evidence="2 3" key="1">
    <citation type="submission" date="2018-01" db="EMBL/GenBank/DDBJ databases">
        <title>Novel co-symbiosis in the lucinid bivalve Phacoides pectinatus.</title>
        <authorList>
            <person name="Lim S.J."/>
            <person name="Davis B.G."/>
            <person name="Gill D.E."/>
            <person name="Engel A.S."/>
            <person name="Anderson L.C."/>
            <person name="Campbell B.J."/>
        </authorList>
    </citation>
    <scope>NUCLEOTIDE SEQUENCE [LARGE SCALE GENOMIC DNA]</scope>
    <source>
        <strain evidence="2">N3_P5</strain>
    </source>
</reference>
<dbReference type="Proteomes" id="UP000250928">
    <property type="component" value="Unassembled WGS sequence"/>
</dbReference>
<evidence type="ECO:0000256" key="1">
    <source>
        <dbReference type="SAM" id="MobiDB-lite"/>
    </source>
</evidence>
<gene>
    <name evidence="2" type="ORF">C3L24_10360</name>
</gene>
<feature type="region of interest" description="Disordered" evidence="1">
    <location>
        <begin position="1"/>
        <end position="21"/>
    </location>
</feature>
<feature type="compositionally biased region" description="Pro residues" evidence="1">
    <location>
        <begin position="1"/>
        <end position="10"/>
    </location>
</feature>
<evidence type="ECO:0000313" key="2">
    <source>
        <dbReference type="EMBL" id="PUD99781.1"/>
    </source>
</evidence>